<keyword evidence="2" id="KW-1185">Reference proteome</keyword>
<gene>
    <name evidence="1" type="ORF">L6452_17485</name>
</gene>
<dbReference type="EMBL" id="CM042051">
    <property type="protein sequence ID" value="KAI3728841.1"/>
    <property type="molecule type" value="Genomic_DNA"/>
</dbReference>
<reference evidence="1 2" key="2">
    <citation type="journal article" date="2022" name="Mol. Ecol. Resour.">
        <title>The genomes of chicory, endive, great burdock and yacon provide insights into Asteraceae paleo-polyploidization history and plant inulin production.</title>
        <authorList>
            <person name="Fan W."/>
            <person name="Wang S."/>
            <person name="Wang H."/>
            <person name="Wang A."/>
            <person name="Jiang F."/>
            <person name="Liu H."/>
            <person name="Zhao H."/>
            <person name="Xu D."/>
            <person name="Zhang Y."/>
        </authorList>
    </citation>
    <scope>NUCLEOTIDE SEQUENCE [LARGE SCALE GENOMIC DNA]</scope>
    <source>
        <strain evidence="2">cv. Niubang</strain>
    </source>
</reference>
<evidence type="ECO:0000313" key="1">
    <source>
        <dbReference type="EMBL" id="KAI3728841.1"/>
    </source>
</evidence>
<proteinExistence type="predicted"/>
<sequence length="160" mass="16883">MSGSGLCLVLKKCTGKGKGLIHPKLVDNSIVISSLSGFMSTAVHDEGNRSDTAVVNNVPGSGYSNEKGKEPIWSFSGLLATGASVGDEVDDVLCDADLLAEDCNCDADDETDNISQVMKESIDDSNSCIVDNISQVMKESPRGSIREELSPDATHFIQGN</sequence>
<evidence type="ECO:0000313" key="2">
    <source>
        <dbReference type="Proteomes" id="UP001055879"/>
    </source>
</evidence>
<protein>
    <submittedName>
        <fullName evidence="1">Uncharacterized protein</fullName>
    </submittedName>
</protein>
<comment type="caution">
    <text evidence="1">The sequence shown here is derived from an EMBL/GenBank/DDBJ whole genome shotgun (WGS) entry which is preliminary data.</text>
</comment>
<dbReference type="Proteomes" id="UP001055879">
    <property type="component" value="Linkage Group LG05"/>
</dbReference>
<name>A0ACB9C3H8_ARCLA</name>
<accession>A0ACB9C3H8</accession>
<organism evidence="1 2">
    <name type="scientific">Arctium lappa</name>
    <name type="common">Greater burdock</name>
    <name type="synonym">Lappa major</name>
    <dbReference type="NCBI Taxonomy" id="4217"/>
    <lineage>
        <taxon>Eukaryota</taxon>
        <taxon>Viridiplantae</taxon>
        <taxon>Streptophyta</taxon>
        <taxon>Embryophyta</taxon>
        <taxon>Tracheophyta</taxon>
        <taxon>Spermatophyta</taxon>
        <taxon>Magnoliopsida</taxon>
        <taxon>eudicotyledons</taxon>
        <taxon>Gunneridae</taxon>
        <taxon>Pentapetalae</taxon>
        <taxon>asterids</taxon>
        <taxon>campanulids</taxon>
        <taxon>Asterales</taxon>
        <taxon>Asteraceae</taxon>
        <taxon>Carduoideae</taxon>
        <taxon>Cardueae</taxon>
        <taxon>Arctiinae</taxon>
        <taxon>Arctium</taxon>
    </lineage>
</organism>
<reference evidence="2" key="1">
    <citation type="journal article" date="2022" name="Mol. Ecol. Resour.">
        <title>The genomes of chicory, endive, great burdock and yacon provide insights into Asteraceae palaeo-polyploidization history and plant inulin production.</title>
        <authorList>
            <person name="Fan W."/>
            <person name="Wang S."/>
            <person name="Wang H."/>
            <person name="Wang A."/>
            <person name="Jiang F."/>
            <person name="Liu H."/>
            <person name="Zhao H."/>
            <person name="Xu D."/>
            <person name="Zhang Y."/>
        </authorList>
    </citation>
    <scope>NUCLEOTIDE SEQUENCE [LARGE SCALE GENOMIC DNA]</scope>
    <source>
        <strain evidence="2">cv. Niubang</strain>
    </source>
</reference>